<feature type="domain" description="JmjC" evidence="2">
    <location>
        <begin position="203"/>
        <end position="363"/>
    </location>
</feature>
<sequence>MGESREGKNGTRSSFYVAAAIVAGCVAIVVQSSSYPMPQAFTAGTFVERLDARLDFYWQTFQHICGFRDHYDVASLQKKYIKLIPNATNTSLKHEPKLKKIPELNASSDPEWRKKFDEYFRSTFNPATPIVVRKLSHTDTKNFPGVKEWDVDFLIKNVFGKKEIPVFTDCMQDKSVVFQPFDKFVEDLKDKSKVRYARCVSDHDNKLQAGVNTKYIMDMMGKKVEHKVSTAIEGSDTHCVFVGSTHVNSRVHSDFGASVFFEVQGRKRWVFFPPSESMLLYPYAHRYNVAYNADLDMWNPDFEKFYLHGALSGYEVILNPGDVLFFPSFWWHGVKNLDDITVGIDVAVVDVVGSWMRNSMLVAGSLLNGNTLREVATSFFVKTEGTIKDVFFDGYRIDKD</sequence>
<dbReference type="PROSITE" id="PS51257">
    <property type="entry name" value="PROKAR_LIPOPROTEIN"/>
    <property type="match status" value="1"/>
</dbReference>
<dbReference type="PANTHER" id="PTHR12461:SF105">
    <property type="entry name" value="HYPOXIA-INDUCIBLE FACTOR 1-ALPHA INHIBITOR"/>
    <property type="match status" value="1"/>
</dbReference>
<evidence type="ECO:0000256" key="1">
    <source>
        <dbReference type="SAM" id="Phobius"/>
    </source>
</evidence>
<dbReference type="InterPro" id="IPR003347">
    <property type="entry name" value="JmjC_dom"/>
</dbReference>
<evidence type="ECO:0000259" key="2">
    <source>
        <dbReference type="PROSITE" id="PS51184"/>
    </source>
</evidence>
<dbReference type="InterPro" id="IPR041667">
    <property type="entry name" value="Cupin_8"/>
</dbReference>
<keyword evidence="1" id="KW-0472">Membrane</keyword>
<evidence type="ECO:0000313" key="3">
    <source>
        <dbReference type="EMBL" id="CAD9700908.1"/>
    </source>
</evidence>
<dbReference type="EMBL" id="HBHK01022775">
    <property type="protein sequence ID" value="CAD9700908.1"/>
    <property type="molecule type" value="Transcribed_RNA"/>
</dbReference>
<organism evidence="3">
    <name type="scientific">Mucochytrium quahogii</name>
    <dbReference type="NCBI Taxonomy" id="96639"/>
    <lineage>
        <taxon>Eukaryota</taxon>
        <taxon>Sar</taxon>
        <taxon>Stramenopiles</taxon>
        <taxon>Bigyra</taxon>
        <taxon>Labyrinthulomycetes</taxon>
        <taxon>Thraustochytrida</taxon>
        <taxon>Thraustochytriidae</taxon>
        <taxon>Mucochytrium</taxon>
    </lineage>
</organism>
<name>A0A7S2WQY0_9STRA</name>
<dbReference type="AlphaFoldDB" id="A0A7S2WQY0"/>
<dbReference type="SUPFAM" id="SSF51197">
    <property type="entry name" value="Clavaminate synthase-like"/>
    <property type="match status" value="1"/>
</dbReference>
<dbReference type="Pfam" id="PF13621">
    <property type="entry name" value="Cupin_8"/>
    <property type="match status" value="1"/>
</dbReference>
<dbReference type="Gene3D" id="2.60.120.10">
    <property type="entry name" value="Jelly Rolls"/>
    <property type="match status" value="1"/>
</dbReference>
<feature type="transmembrane region" description="Helical" evidence="1">
    <location>
        <begin position="12"/>
        <end position="30"/>
    </location>
</feature>
<protein>
    <recommendedName>
        <fullName evidence="2">JmjC domain-containing protein</fullName>
    </recommendedName>
</protein>
<dbReference type="PROSITE" id="PS51184">
    <property type="entry name" value="JMJC"/>
    <property type="match status" value="1"/>
</dbReference>
<dbReference type="PANTHER" id="PTHR12461">
    <property type="entry name" value="HYPOXIA-INDUCIBLE FACTOR 1 ALPHA INHIBITOR-RELATED"/>
    <property type="match status" value="1"/>
</dbReference>
<gene>
    <name evidence="3" type="ORF">QSP1433_LOCUS14396</name>
</gene>
<keyword evidence="1" id="KW-1133">Transmembrane helix</keyword>
<dbReference type="InterPro" id="IPR014710">
    <property type="entry name" value="RmlC-like_jellyroll"/>
</dbReference>
<reference evidence="3" key="1">
    <citation type="submission" date="2021-01" db="EMBL/GenBank/DDBJ databases">
        <authorList>
            <person name="Corre E."/>
            <person name="Pelletier E."/>
            <person name="Niang G."/>
            <person name="Scheremetjew M."/>
            <person name="Finn R."/>
            <person name="Kale V."/>
            <person name="Holt S."/>
            <person name="Cochrane G."/>
            <person name="Meng A."/>
            <person name="Brown T."/>
            <person name="Cohen L."/>
        </authorList>
    </citation>
    <scope>NUCLEOTIDE SEQUENCE</scope>
    <source>
        <strain evidence="3">NY070348D</strain>
    </source>
</reference>
<proteinExistence type="predicted"/>
<accession>A0A7S2WQY0</accession>
<keyword evidence="1" id="KW-0812">Transmembrane</keyword>
<dbReference type="SMART" id="SM00558">
    <property type="entry name" value="JmjC"/>
    <property type="match status" value="1"/>
</dbReference>